<dbReference type="PANTHER" id="PTHR12714">
    <property type="entry name" value="PROTEIN-S ISOPRENYLCYSTEINE O-METHYLTRANSFERASE"/>
    <property type="match status" value="1"/>
</dbReference>
<evidence type="ECO:0000256" key="1">
    <source>
        <dbReference type="ARBA" id="ARBA00004141"/>
    </source>
</evidence>
<dbReference type="Gene3D" id="1.20.120.1630">
    <property type="match status" value="1"/>
</dbReference>
<evidence type="ECO:0000313" key="8">
    <source>
        <dbReference type="Proteomes" id="UP000242287"/>
    </source>
</evidence>
<keyword evidence="6" id="KW-0732">Signal</keyword>
<name>A0A2A9NU35_9AGAR</name>
<comment type="similarity">
    <text evidence="5">Belongs to the class VI-like SAM-binding methyltransferase superfamily. Isoprenylcysteine carboxyl methyltransferase family.</text>
</comment>
<dbReference type="Proteomes" id="UP000242287">
    <property type="component" value="Unassembled WGS sequence"/>
</dbReference>
<dbReference type="Pfam" id="PF04140">
    <property type="entry name" value="ICMT"/>
    <property type="match status" value="1"/>
</dbReference>
<keyword evidence="8" id="KW-1185">Reference proteome</keyword>
<sequence length="234" mass="26111">MPSVAVRVPLTLLITWALYTCYDVSPAPKEERVKVNEGPLSIQHVTDIAKLAGCTGGAIQLGSVLVDYLLPRTAGGTLKTMLEHLRVPDHVLTRIRLTPLSLTGAALIISGTCIRKMCYRAMGRMFTGDLSVRRDHRLVTHGPYSIVRHPSYMGGLIANLGVLCWFWSRGSIFRELNVPAIRAIAVAASMASMRLTSIVPSRVVKEDTMMREKFGDEWEMWASRVRWRLFPGIY</sequence>
<proteinExistence type="inferred from homology"/>
<keyword evidence="5" id="KW-0949">S-adenosyl-L-methionine</keyword>
<keyword evidence="5" id="KW-0256">Endoplasmic reticulum</keyword>
<feature type="signal peptide" evidence="6">
    <location>
        <begin position="1"/>
        <end position="26"/>
    </location>
</feature>
<dbReference type="AlphaFoldDB" id="A0A2A9NU35"/>
<dbReference type="EMBL" id="KZ301991">
    <property type="protein sequence ID" value="PFH51163.1"/>
    <property type="molecule type" value="Genomic_DNA"/>
</dbReference>
<keyword evidence="2" id="KW-0812">Transmembrane</keyword>
<feature type="chain" id="PRO_5013174084" description="Protein-S-isoprenylcysteine O-methyltransferase" evidence="6">
    <location>
        <begin position="27"/>
        <end position="234"/>
    </location>
</feature>
<comment type="catalytic activity">
    <reaction evidence="5">
        <text>[protein]-C-terminal S-[(2E,6E)-farnesyl]-L-cysteine + S-adenosyl-L-methionine = [protein]-C-terminal S-[(2E,6E)-farnesyl]-L-cysteine methyl ester + S-adenosyl-L-homocysteine</text>
        <dbReference type="Rhea" id="RHEA:21672"/>
        <dbReference type="Rhea" id="RHEA-COMP:12125"/>
        <dbReference type="Rhea" id="RHEA-COMP:12126"/>
        <dbReference type="ChEBI" id="CHEBI:57856"/>
        <dbReference type="ChEBI" id="CHEBI:59789"/>
        <dbReference type="ChEBI" id="CHEBI:90510"/>
        <dbReference type="ChEBI" id="CHEBI:90511"/>
        <dbReference type="EC" id="2.1.1.100"/>
    </reaction>
</comment>
<dbReference type="GO" id="GO:0005789">
    <property type="term" value="C:endoplasmic reticulum membrane"/>
    <property type="evidence" value="ECO:0007669"/>
    <property type="project" value="UniProtKB-SubCell"/>
</dbReference>
<evidence type="ECO:0000256" key="3">
    <source>
        <dbReference type="ARBA" id="ARBA00022989"/>
    </source>
</evidence>
<evidence type="ECO:0000256" key="6">
    <source>
        <dbReference type="SAM" id="SignalP"/>
    </source>
</evidence>
<evidence type="ECO:0000256" key="4">
    <source>
        <dbReference type="ARBA" id="ARBA00023136"/>
    </source>
</evidence>
<dbReference type="GO" id="GO:0032259">
    <property type="term" value="P:methylation"/>
    <property type="evidence" value="ECO:0007669"/>
    <property type="project" value="UniProtKB-KW"/>
</dbReference>
<keyword evidence="3" id="KW-1133">Transmembrane helix</keyword>
<dbReference type="PANTHER" id="PTHR12714:SF9">
    <property type="entry name" value="PROTEIN-S-ISOPRENYLCYSTEINE O-METHYLTRANSFERASE"/>
    <property type="match status" value="1"/>
</dbReference>
<protein>
    <recommendedName>
        <fullName evidence="5">Protein-S-isoprenylcysteine O-methyltransferase</fullName>
        <ecNumber evidence="5">2.1.1.100</ecNumber>
    </recommendedName>
</protein>
<comment type="subcellular location">
    <subcellularLocation>
        <location evidence="5">Endoplasmic reticulum membrane</location>
        <topology evidence="5">Multi-pass membrane protein</topology>
    </subcellularLocation>
    <subcellularLocation>
        <location evidence="1">Membrane</location>
        <topology evidence="1">Multi-pass membrane protein</topology>
    </subcellularLocation>
</comment>
<gene>
    <name evidence="7" type="ORF">AMATHDRAFT_59665</name>
</gene>
<organism evidence="7 8">
    <name type="scientific">Amanita thiersii Skay4041</name>
    <dbReference type="NCBI Taxonomy" id="703135"/>
    <lineage>
        <taxon>Eukaryota</taxon>
        <taxon>Fungi</taxon>
        <taxon>Dikarya</taxon>
        <taxon>Basidiomycota</taxon>
        <taxon>Agaricomycotina</taxon>
        <taxon>Agaricomycetes</taxon>
        <taxon>Agaricomycetidae</taxon>
        <taxon>Agaricales</taxon>
        <taxon>Pluteineae</taxon>
        <taxon>Amanitaceae</taxon>
        <taxon>Amanita</taxon>
    </lineage>
</organism>
<keyword evidence="5" id="KW-0489">Methyltransferase</keyword>
<evidence type="ECO:0000256" key="5">
    <source>
        <dbReference type="RuleBase" id="RU362022"/>
    </source>
</evidence>
<evidence type="ECO:0000256" key="2">
    <source>
        <dbReference type="ARBA" id="ARBA00022692"/>
    </source>
</evidence>
<dbReference type="STRING" id="703135.A0A2A9NU35"/>
<dbReference type="EC" id="2.1.1.100" evidence="5"/>
<dbReference type="GO" id="GO:0004671">
    <property type="term" value="F:protein C-terminal S-isoprenylcysteine carboxyl O-methyltransferase activity"/>
    <property type="evidence" value="ECO:0007669"/>
    <property type="project" value="UniProtKB-EC"/>
</dbReference>
<accession>A0A2A9NU35</accession>
<dbReference type="OrthoDB" id="422086at2759"/>
<keyword evidence="4" id="KW-0472">Membrane</keyword>
<dbReference type="InterPro" id="IPR007269">
    <property type="entry name" value="ICMT_MeTrfase"/>
</dbReference>
<reference evidence="7 8" key="1">
    <citation type="submission" date="2014-02" db="EMBL/GenBank/DDBJ databases">
        <title>Transposable element dynamics among asymbiotic and ectomycorrhizal Amanita fungi.</title>
        <authorList>
            <consortium name="DOE Joint Genome Institute"/>
            <person name="Hess J."/>
            <person name="Skrede I."/>
            <person name="Wolfe B."/>
            <person name="LaButti K."/>
            <person name="Ohm R.A."/>
            <person name="Grigoriev I.V."/>
            <person name="Pringle A."/>
        </authorList>
    </citation>
    <scope>NUCLEOTIDE SEQUENCE [LARGE SCALE GENOMIC DNA]</scope>
    <source>
        <strain evidence="7 8">SKay4041</strain>
    </source>
</reference>
<evidence type="ECO:0000313" key="7">
    <source>
        <dbReference type="EMBL" id="PFH51163.1"/>
    </source>
</evidence>
<keyword evidence="5" id="KW-0808">Transferase</keyword>